<dbReference type="Pfam" id="PF13193">
    <property type="entry name" value="AMP-binding_C"/>
    <property type="match status" value="1"/>
</dbReference>
<dbReference type="GO" id="GO:0016405">
    <property type="term" value="F:CoA-ligase activity"/>
    <property type="evidence" value="ECO:0007669"/>
    <property type="project" value="TreeGrafter"/>
</dbReference>
<reference evidence="3 4" key="1">
    <citation type="submission" date="2017-06" db="EMBL/GenBank/DDBJ databases">
        <title>Draft genome sequence of the halophilic bacterium Marinobacter vinifirmus FB1.</title>
        <authorList>
            <person name="Stepanov V.G."/>
            <person name="Roberts D.J."/>
            <person name="Fox G.E."/>
        </authorList>
    </citation>
    <scope>NUCLEOTIDE SEQUENCE [LARGE SCALE GENOMIC DNA]</scope>
    <source>
        <strain evidence="3 4">FB1</strain>
    </source>
</reference>
<dbReference type="Gene3D" id="3.30.300.30">
    <property type="match status" value="1"/>
</dbReference>
<dbReference type="SUPFAM" id="SSF56801">
    <property type="entry name" value="Acetyl-CoA synthetase-like"/>
    <property type="match status" value="1"/>
</dbReference>
<name>A0A7Z1DRH9_9GAMM</name>
<proteinExistence type="predicted"/>
<dbReference type="Pfam" id="PF00501">
    <property type="entry name" value="AMP-binding"/>
    <property type="match status" value="1"/>
</dbReference>
<dbReference type="AlphaFoldDB" id="A0A7Z1DRH9"/>
<keyword evidence="4" id="KW-1185">Reference proteome</keyword>
<dbReference type="InterPro" id="IPR000873">
    <property type="entry name" value="AMP-dep_synth/lig_dom"/>
</dbReference>
<dbReference type="InterPro" id="IPR045851">
    <property type="entry name" value="AMP-bd_C_sf"/>
</dbReference>
<dbReference type="EMBL" id="NEFY01000031">
    <property type="protein sequence ID" value="OZC34680.1"/>
    <property type="molecule type" value="Genomic_DNA"/>
</dbReference>
<evidence type="ECO:0000259" key="2">
    <source>
        <dbReference type="Pfam" id="PF13193"/>
    </source>
</evidence>
<keyword evidence="3" id="KW-0436">Ligase</keyword>
<dbReference type="RefSeq" id="WP_094626089.1">
    <property type="nucleotide sequence ID" value="NZ_NEFY01000031.1"/>
</dbReference>
<dbReference type="Gene3D" id="3.40.50.12780">
    <property type="entry name" value="N-terminal domain of ligase-like"/>
    <property type="match status" value="1"/>
</dbReference>
<dbReference type="PANTHER" id="PTHR24096">
    <property type="entry name" value="LONG-CHAIN-FATTY-ACID--COA LIGASE"/>
    <property type="match status" value="1"/>
</dbReference>
<accession>A0A7Z1DRH9</accession>
<dbReference type="Proteomes" id="UP000216984">
    <property type="component" value="Unassembled WGS sequence"/>
</dbReference>
<dbReference type="InterPro" id="IPR042099">
    <property type="entry name" value="ANL_N_sf"/>
</dbReference>
<evidence type="ECO:0000313" key="4">
    <source>
        <dbReference type="Proteomes" id="UP000216984"/>
    </source>
</evidence>
<sequence length="520" mass="58223">MKINFSNHMENLANRYGECEAIVNIERNRRYSFAEFHALTNRIVNMMTSLGLGAGDRFVNILDNDNLSLLHAPTIFKGCVTGAFTNFRDSLEEHAWQVEASGAKVAFIENELLDSHYKMLRDRNVTVIVMDEPKESLDGVFYFWDLVNKASDHNPDIVVDDREHCAIIRFTGGTTGKGKPAMYSIDNWLSCRDTAFALQDKDAWIKNPRCIHIAPISHGSGMLFLPTLYSGGCTITQNEPDLNLYCKNIEKEKATLTFLVPTILYRMLEIDSDLSSLRFVIYGAAPMSPGKLKKLQEKLGNIFVQCYGSTEHFGFASNMGTSQHLINKEEDEVRLSSAGQPTPGVECIIVNEKGEKVHKGETGEVWLRSRSICLGYLNAPEQTADEFKDGFWKSGDLGYMDDEGFIYLVDRKKDMIISGGFNVYANEVEAALNSHPSVLMSAVVGIPHEEWGEAVHAEVTLREGCDVGEDELVAHVKGLIGGYKAPKSLMIVDQLPTSVVGKVLRRKVRERYWKGERKIS</sequence>
<feature type="domain" description="AMP-binding enzyme C-terminal" evidence="2">
    <location>
        <begin position="427"/>
        <end position="502"/>
    </location>
</feature>
<gene>
    <name evidence="3" type="ORF">B9Q17_10535</name>
</gene>
<dbReference type="InterPro" id="IPR025110">
    <property type="entry name" value="AMP-bd_C"/>
</dbReference>
<feature type="domain" description="AMP-dependent synthetase/ligase" evidence="1">
    <location>
        <begin position="12"/>
        <end position="377"/>
    </location>
</feature>
<organism evidence="3 4">
    <name type="scientific">Marinobacter vinifirmus</name>
    <dbReference type="NCBI Taxonomy" id="355591"/>
    <lineage>
        <taxon>Bacteria</taxon>
        <taxon>Pseudomonadati</taxon>
        <taxon>Pseudomonadota</taxon>
        <taxon>Gammaproteobacteria</taxon>
        <taxon>Pseudomonadales</taxon>
        <taxon>Marinobacteraceae</taxon>
        <taxon>Marinobacter</taxon>
    </lineage>
</organism>
<protein>
    <submittedName>
        <fullName evidence="3">Long-chain fatty acid--CoA ligase</fullName>
    </submittedName>
</protein>
<evidence type="ECO:0000313" key="3">
    <source>
        <dbReference type="EMBL" id="OZC34680.1"/>
    </source>
</evidence>
<evidence type="ECO:0000259" key="1">
    <source>
        <dbReference type="Pfam" id="PF00501"/>
    </source>
</evidence>
<dbReference type="PANTHER" id="PTHR24096:SF267">
    <property type="entry name" value="MALONATE--COA LIGASE ACSF3, MITOCHONDRIAL"/>
    <property type="match status" value="1"/>
</dbReference>
<comment type="caution">
    <text evidence="3">The sequence shown here is derived from an EMBL/GenBank/DDBJ whole genome shotgun (WGS) entry which is preliminary data.</text>
</comment>